<dbReference type="Proteomes" id="UP001234880">
    <property type="component" value="Unassembled WGS sequence"/>
</dbReference>
<feature type="region of interest" description="Disordered" evidence="1">
    <location>
        <begin position="1"/>
        <end position="40"/>
    </location>
</feature>
<evidence type="ECO:0000313" key="2">
    <source>
        <dbReference type="EMBL" id="MDP9616428.1"/>
    </source>
</evidence>
<sequence length="197" mass="21710">MTTPAAPRNGRPIPPRPTTPPAVPGRGRVPHPGDRRSPKFNVEKINLMPDISGLVPPLSFNYTKVVNNGGAGSGSGHRPAEGAPGSDFLSNEDIRAYCEWSRKQARDRSSATAMDIDMLEARLKSIPDVTGSMQGARARAKRVVRWGRRIAQAEKLIARWYAALYGAFEREYEAELVKIGRGRAQQPKPAAVPFRWR</sequence>
<dbReference type="EMBL" id="JAURUE010000004">
    <property type="protein sequence ID" value="MDP9616428.1"/>
    <property type="molecule type" value="Genomic_DNA"/>
</dbReference>
<feature type="compositionally biased region" description="Low complexity" evidence="1">
    <location>
        <begin position="1"/>
        <end position="11"/>
    </location>
</feature>
<protein>
    <submittedName>
        <fullName evidence="2">Uncharacterized protein</fullName>
    </submittedName>
</protein>
<evidence type="ECO:0000256" key="1">
    <source>
        <dbReference type="SAM" id="MobiDB-lite"/>
    </source>
</evidence>
<proteinExistence type="predicted"/>
<feature type="compositionally biased region" description="Pro residues" evidence="1">
    <location>
        <begin position="12"/>
        <end position="23"/>
    </location>
</feature>
<name>A0ABT9L6T8_9ACTN</name>
<gene>
    <name evidence="2" type="ORF">JOF35_008786</name>
</gene>
<comment type="caution">
    <text evidence="2">The sequence shown here is derived from an EMBL/GenBank/DDBJ whole genome shotgun (WGS) entry which is preliminary data.</text>
</comment>
<keyword evidence="3" id="KW-1185">Reference proteome</keyword>
<dbReference type="NCBIfam" id="NF041213">
    <property type="entry name" value="plasmid_TraA"/>
    <property type="match status" value="1"/>
</dbReference>
<dbReference type="InterPro" id="IPR053789">
    <property type="entry name" value="TraA-like"/>
</dbReference>
<organism evidence="2 3">
    <name type="scientific">Streptomyces demainii</name>
    <dbReference type="NCBI Taxonomy" id="588122"/>
    <lineage>
        <taxon>Bacteria</taxon>
        <taxon>Bacillati</taxon>
        <taxon>Actinomycetota</taxon>
        <taxon>Actinomycetes</taxon>
        <taxon>Kitasatosporales</taxon>
        <taxon>Streptomycetaceae</taxon>
        <taxon>Streptomyces</taxon>
    </lineage>
</organism>
<accession>A0ABT9L6T8</accession>
<reference evidence="2 3" key="1">
    <citation type="submission" date="2023-07" db="EMBL/GenBank/DDBJ databases">
        <title>Sequencing the genomes of 1000 actinobacteria strains.</title>
        <authorList>
            <person name="Klenk H.-P."/>
        </authorList>
    </citation>
    <scope>NUCLEOTIDE SEQUENCE [LARGE SCALE GENOMIC DNA]</scope>
    <source>
        <strain evidence="2 3">DSM 41600</strain>
    </source>
</reference>
<evidence type="ECO:0000313" key="3">
    <source>
        <dbReference type="Proteomes" id="UP001234880"/>
    </source>
</evidence>